<gene>
    <name evidence="1" type="ORF">GLOINDRAFT_32286</name>
</gene>
<name>U9TX37_RHIID</name>
<dbReference type="AlphaFoldDB" id="U9TX37"/>
<sequence length="139" mass="16164">MSESVKKVRFLMFYIKFSQPVEFHLLHVGKVEMNGACFELLAADDSNVRILAMLILIERAICFLLTSSYPTHDPRVKFSAFEDKIEKTNAKNLVLNLTDLLAENTTGETDDIIEETRNFFQNLRNNTARAWHQKKLFRH</sequence>
<protein>
    <submittedName>
        <fullName evidence="1">Uncharacterized protein</fullName>
    </submittedName>
</protein>
<accession>U9TX37</accession>
<dbReference type="VEuPathDB" id="FungiDB:RhiirFUN_012226"/>
<organism evidence="1">
    <name type="scientific">Rhizophagus irregularis (strain DAOM 181602 / DAOM 197198 / MUCL 43194)</name>
    <name type="common">Arbuscular mycorrhizal fungus</name>
    <name type="synonym">Glomus intraradices</name>
    <dbReference type="NCBI Taxonomy" id="747089"/>
    <lineage>
        <taxon>Eukaryota</taxon>
        <taxon>Fungi</taxon>
        <taxon>Fungi incertae sedis</taxon>
        <taxon>Mucoromycota</taxon>
        <taxon>Glomeromycotina</taxon>
        <taxon>Glomeromycetes</taxon>
        <taxon>Glomerales</taxon>
        <taxon>Glomeraceae</taxon>
        <taxon>Rhizophagus</taxon>
    </lineage>
</organism>
<dbReference type="HOGENOM" id="CLU_1846167_0_0_1"/>
<reference evidence="1" key="1">
    <citation type="submission" date="2013-07" db="EMBL/GenBank/DDBJ databases">
        <title>The genome of an arbuscular mycorrhizal fungus provides insights into the evolution of the oldest plant symbiosis.</title>
        <authorList>
            <consortium name="DOE Joint Genome Institute"/>
            <person name="Tisserant E."/>
            <person name="Malbreil M."/>
            <person name="Kuo A."/>
            <person name="Kohler A."/>
            <person name="Symeonidi A."/>
            <person name="Balestrini R."/>
            <person name="Charron P."/>
            <person name="Duensing N."/>
            <person name="Frei-dit-Frey N."/>
            <person name="Gianinazzi-Pearson V."/>
            <person name="Gilbert B."/>
            <person name="Handa Y."/>
            <person name="Hijri M."/>
            <person name="Kaul R."/>
            <person name="Kawaguchi M."/>
            <person name="Krajinski F."/>
            <person name="Lammers P."/>
            <person name="Lapierre D."/>
            <person name="Masclaux F.G."/>
            <person name="Murat C."/>
            <person name="Morin E."/>
            <person name="Ndikumana S."/>
            <person name="Pagni M."/>
            <person name="Petitpierre D."/>
            <person name="Requena N."/>
            <person name="Rosikiewicz P."/>
            <person name="Riley R."/>
            <person name="Saito K."/>
            <person name="San Clemente H."/>
            <person name="Shapiro H."/>
            <person name="van Tuinen D."/>
            <person name="Becard G."/>
            <person name="Bonfante P."/>
            <person name="Paszkowski U."/>
            <person name="Shachar-Hill Y."/>
            <person name="Young J.P."/>
            <person name="Sanders I.R."/>
            <person name="Henrissat B."/>
            <person name="Rensing S.A."/>
            <person name="Grigoriev I.V."/>
            <person name="Corradi N."/>
            <person name="Roux C."/>
            <person name="Martin F."/>
        </authorList>
    </citation>
    <scope>NUCLEOTIDE SEQUENCE</scope>
    <source>
        <strain evidence="1">DAOM 197198</strain>
    </source>
</reference>
<dbReference type="EMBL" id="KI289755">
    <property type="protein sequence ID" value="ESA07931.1"/>
    <property type="molecule type" value="Genomic_DNA"/>
</dbReference>
<proteinExistence type="predicted"/>
<evidence type="ECO:0000313" key="1">
    <source>
        <dbReference type="EMBL" id="ESA07931.1"/>
    </source>
</evidence>